<sequence>MFGWAQLAFFASRISQLRREFQCSHTQGGHEEVTVRGAFNPRTERCFGKCLSETGFVFTVFYQGTSSDCGQMECKSKIAAAWESAVMEQPPHQATEALIKGESLAEEQPVGL</sequence>
<evidence type="ECO:0000313" key="1">
    <source>
        <dbReference type="EMBL" id="EMP31475.1"/>
    </source>
</evidence>
<organism evidence="1 2">
    <name type="scientific">Chelonia mydas</name>
    <name type="common">Green sea-turtle</name>
    <name type="synonym">Chelonia agassizi</name>
    <dbReference type="NCBI Taxonomy" id="8469"/>
    <lineage>
        <taxon>Eukaryota</taxon>
        <taxon>Metazoa</taxon>
        <taxon>Chordata</taxon>
        <taxon>Craniata</taxon>
        <taxon>Vertebrata</taxon>
        <taxon>Euteleostomi</taxon>
        <taxon>Archelosauria</taxon>
        <taxon>Testudinata</taxon>
        <taxon>Testudines</taxon>
        <taxon>Cryptodira</taxon>
        <taxon>Durocryptodira</taxon>
        <taxon>Americhelydia</taxon>
        <taxon>Chelonioidea</taxon>
        <taxon>Cheloniidae</taxon>
        <taxon>Chelonia</taxon>
    </lineage>
</organism>
<proteinExistence type="predicted"/>
<dbReference type="EMBL" id="KB545351">
    <property type="protein sequence ID" value="EMP31475.1"/>
    <property type="molecule type" value="Genomic_DNA"/>
</dbReference>
<keyword evidence="2" id="KW-1185">Reference proteome</keyword>
<accession>M7B7G3</accession>
<dbReference type="AlphaFoldDB" id="M7B7G3"/>
<name>M7B7G3_CHEMY</name>
<dbReference type="Proteomes" id="UP000031443">
    <property type="component" value="Unassembled WGS sequence"/>
</dbReference>
<reference evidence="2" key="1">
    <citation type="journal article" date="2013" name="Nat. Genet.">
        <title>The draft genomes of soft-shell turtle and green sea turtle yield insights into the development and evolution of the turtle-specific body plan.</title>
        <authorList>
            <person name="Wang Z."/>
            <person name="Pascual-Anaya J."/>
            <person name="Zadissa A."/>
            <person name="Li W."/>
            <person name="Niimura Y."/>
            <person name="Huang Z."/>
            <person name="Li C."/>
            <person name="White S."/>
            <person name="Xiong Z."/>
            <person name="Fang D."/>
            <person name="Wang B."/>
            <person name="Ming Y."/>
            <person name="Chen Y."/>
            <person name="Zheng Y."/>
            <person name="Kuraku S."/>
            <person name="Pignatelli M."/>
            <person name="Herrero J."/>
            <person name="Beal K."/>
            <person name="Nozawa M."/>
            <person name="Li Q."/>
            <person name="Wang J."/>
            <person name="Zhang H."/>
            <person name="Yu L."/>
            <person name="Shigenobu S."/>
            <person name="Wang J."/>
            <person name="Liu J."/>
            <person name="Flicek P."/>
            <person name="Searle S."/>
            <person name="Wang J."/>
            <person name="Kuratani S."/>
            <person name="Yin Y."/>
            <person name="Aken B."/>
            <person name="Zhang G."/>
            <person name="Irie N."/>
        </authorList>
    </citation>
    <scope>NUCLEOTIDE SEQUENCE [LARGE SCALE GENOMIC DNA]</scope>
</reference>
<gene>
    <name evidence="1" type="ORF">UY3_11404</name>
</gene>
<evidence type="ECO:0000313" key="2">
    <source>
        <dbReference type="Proteomes" id="UP000031443"/>
    </source>
</evidence>
<protein>
    <submittedName>
        <fullName evidence="1">Uncharacterized protein</fullName>
    </submittedName>
</protein>